<evidence type="ECO:0000256" key="11">
    <source>
        <dbReference type="ARBA" id="ARBA00023170"/>
    </source>
</evidence>
<dbReference type="Gene3D" id="2.120.10.10">
    <property type="match status" value="1"/>
</dbReference>
<evidence type="ECO:0000256" key="10">
    <source>
        <dbReference type="ARBA" id="ARBA00023136"/>
    </source>
</evidence>
<keyword evidence="9" id="KW-0333">Golgi apparatus</keyword>
<keyword evidence="11" id="KW-0675">Receptor</keyword>
<evidence type="ECO:0000256" key="16">
    <source>
        <dbReference type="ARBA" id="ARBA00031902"/>
    </source>
</evidence>
<dbReference type="InterPro" id="IPR050310">
    <property type="entry name" value="VPS10-sortilin"/>
</dbReference>
<dbReference type="GO" id="GO:0005829">
    <property type="term" value="C:cytosol"/>
    <property type="evidence" value="ECO:0007669"/>
    <property type="project" value="GOC"/>
</dbReference>
<keyword evidence="5 17" id="KW-0812">Transmembrane</keyword>
<dbReference type="InterPro" id="IPR015943">
    <property type="entry name" value="WD40/YVTN_repeat-like_dom_sf"/>
</dbReference>
<evidence type="ECO:0000313" key="19">
    <source>
        <dbReference type="EMBL" id="RDW78492.1"/>
    </source>
</evidence>
<dbReference type="PANTHER" id="PTHR12106">
    <property type="entry name" value="SORTILIN RELATED"/>
    <property type="match status" value="1"/>
</dbReference>
<protein>
    <recommendedName>
        <fullName evidence="3">Vacuolar protein sorting/targeting protein 10</fullName>
    </recommendedName>
    <alternativeName>
        <fullName evidence="15">Carboxypeptidase Y receptor</fullName>
    </alternativeName>
    <alternativeName>
        <fullName evidence="14 16">Sortilin VPS10</fullName>
    </alternativeName>
</protein>
<evidence type="ECO:0000256" key="13">
    <source>
        <dbReference type="ARBA" id="ARBA00025569"/>
    </source>
</evidence>
<dbReference type="GO" id="GO:0016020">
    <property type="term" value="C:membrane"/>
    <property type="evidence" value="ECO:0007669"/>
    <property type="project" value="InterPro"/>
</dbReference>
<gene>
    <name evidence="19" type="ORF">BP5796_06344</name>
</gene>
<evidence type="ECO:0000256" key="12">
    <source>
        <dbReference type="ARBA" id="ARBA00023180"/>
    </source>
</evidence>
<dbReference type="CDD" id="cd15482">
    <property type="entry name" value="Sialidase_non-viral"/>
    <property type="match status" value="1"/>
</dbReference>
<evidence type="ECO:0000256" key="14">
    <source>
        <dbReference type="ARBA" id="ARBA00031250"/>
    </source>
</evidence>
<dbReference type="EMBL" id="PDLN01000008">
    <property type="protein sequence ID" value="RDW78492.1"/>
    <property type="molecule type" value="Genomic_DNA"/>
</dbReference>
<dbReference type="InterPro" id="IPR031777">
    <property type="entry name" value="Sortilin_C"/>
</dbReference>
<dbReference type="GO" id="GO:0006896">
    <property type="term" value="P:Golgi to vacuole transport"/>
    <property type="evidence" value="ECO:0007669"/>
    <property type="project" value="TreeGrafter"/>
</dbReference>
<evidence type="ECO:0000256" key="9">
    <source>
        <dbReference type="ARBA" id="ARBA00023034"/>
    </source>
</evidence>
<evidence type="ECO:0000256" key="8">
    <source>
        <dbReference type="ARBA" id="ARBA00022989"/>
    </source>
</evidence>
<dbReference type="InterPro" id="IPR006581">
    <property type="entry name" value="VPS10"/>
</dbReference>
<keyword evidence="10 17" id="KW-0472">Membrane</keyword>
<reference evidence="19 20" key="1">
    <citation type="journal article" date="2018" name="IMA Fungus">
        <title>IMA Genome-F 9: Draft genome sequence of Annulohypoxylon stygium, Aspergillus mulundensis, Berkeleyomyces basicola (syn. Thielaviopsis basicola), Ceratocystis smalleyi, two Cercospora beticola strains, Coleophoma cylindrospora, Fusarium fracticaudum, Phialophora cf. hyalina, and Morchella septimelata.</title>
        <authorList>
            <person name="Wingfield B.D."/>
            <person name="Bills G.F."/>
            <person name="Dong Y."/>
            <person name="Huang W."/>
            <person name="Nel W.J."/>
            <person name="Swalarsk-Parry B.S."/>
            <person name="Vaghefi N."/>
            <person name="Wilken P.M."/>
            <person name="An Z."/>
            <person name="de Beer Z.W."/>
            <person name="De Vos L."/>
            <person name="Chen L."/>
            <person name="Duong T.A."/>
            <person name="Gao Y."/>
            <person name="Hammerbacher A."/>
            <person name="Kikkert J.R."/>
            <person name="Li Y."/>
            <person name="Li H."/>
            <person name="Li K."/>
            <person name="Li Q."/>
            <person name="Liu X."/>
            <person name="Ma X."/>
            <person name="Naidoo K."/>
            <person name="Pethybridge S.J."/>
            <person name="Sun J."/>
            <person name="Steenkamp E.T."/>
            <person name="van der Nest M.A."/>
            <person name="van Wyk S."/>
            <person name="Wingfield M.J."/>
            <person name="Xiong C."/>
            <person name="Yue Q."/>
            <person name="Zhang X."/>
        </authorList>
    </citation>
    <scope>NUCLEOTIDE SEQUENCE [LARGE SCALE GENOMIC DNA]</scope>
    <source>
        <strain evidence="19 20">BP5796</strain>
    </source>
</reference>
<name>A0A3D8RWN5_9HELO</name>
<dbReference type="Gene3D" id="2.10.70.80">
    <property type="match status" value="2"/>
</dbReference>
<dbReference type="InterPro" id="IPR031778">
    <property type="entry name" value="Sortilin_N"/>
</dbReference>
<dbReference type="GO" id="GO:0005794">
    <property type="term" value="C:Golgi apparatus"/>
    <property type="evidence" value="ECO:0007669"/>
    <property type="project" value="UniProtKB-SubCell"/>
</dbReference>
<keyword evidence="7" id="KW-0653">Protein transport</keyword>
<evidence type="ECO:0000256" key="5">
    <source>
        <dbReference type="ARBA" id="ARBA00022692"/>
    </source>
</evidence>
<comment type="caution">
    <text evidence="19">The sequence shown here is derived from an EMBL/GenBank/DDBJ whole genome shotgun (WGS) entry which is preliminary data.</text>
</comment>
<dbReference type="GO" id="GO:0006895">
    <property type="term" value="P:Golgi to endosome transport"/>
    <property type="evidence" value="ECO:0007669"/>
    <property type="project" value="TreeGrafter"/>
</dbReference>
<dbReference type="OrthoDB" id="443634at2759"/>
<evidence type="ECO:0000256" key="4">
    <source>
        <dbReference type="ARBA" id="ARBA00022448"/>
    </source>
</evidence>
<keyword evidence="20" id="KW-1185">Reference proteome</keyword>
<keyword evidence="6" id="KW-0677">Repeat</keyword>
<dbReference type="PANTHER" id="PTHR12106:SF27">
    <property type="entry name" value="SORTILIN-RELATED RECEPTOR"/>
    <property type="match status" value="1"/>
</dbReference>
<evidence type="ECO:0000256" key="17">
    <source>
        <dbReference type="SAM" id="Phobius"/>
    </source>
</evidence>
<dbReference type="Gene3D" id="3.30.60.270">
    <property type="match status" value="2"/>
</dbReference>
<dbReference type="Proteomes" id="UP000256328">
    <property type="component" value="Unassembled WGS sequence"/>
</dbReference>
<evidence type="ECO:0000313" key="20">
    <source>
        <dbReference type="Proteomes" id="UP000256328"/>
    </source>
</evidence>
<dbReference type="Pfam" id="PF15902">
    <property type="entry name" value="Sortilin-Vps10"/>
    <property type="match status" value="2"/>
</dbReference>
<evidence type="ECO:0000256" key="2">
    <source>
        <dbReference type="ARBA" id="ARBA00004488"/>
    </source>
</evidence>
<sequence>MRLRSFEAVGWQRLLTTTLLYGSAWAKKESPSIKSTTVANPAYNLQYFDDSNVVMFQDELARAVYRSDDAGEEWKKIDKIPEKAAVELMMHPFDNKRAYIITSGSTHWATSNRGESWEEFFTDVQPSYFREALTFHAGDPERIIFNGMDCTGIFCEELTLYTTNGFSKDARFLRGDTAGCHWAKSSESFTTGQKDLDASRILCVVKGRFSPWRKDYRLLVSDNYFTSNGDDIQEFEPELEPGRTVQGIVNMAVVHKYLITAATADGTDEMALYVTDDTVKWHRAEFPHDHKLIEEAYTVLEGTNYSIQIDVMNTRPTNPMGVFLTSNSNGTYFTRNMEHTNRAQSGLVDFEKVSGIQGIVLVNTVENWEEVEKKNVQKKIKTQISFDDGRTWQNLKAGDKDLQLHSVTELSNSGRVFSSPAPGLVMGIGNTGDSLKSYNDGSLFVSDDAGVTWRKALDGPHKYEFGDQGSILVAVKDALTDTISYSLNHGKDWKEVELEHKMRPMVLTTTQDSTSLKFLLTGYDDRKEKTKNYIVAIDFDDMHEDKCSKADMETWHARVDADGNPTCLMGHTQSYQRRKADAKCFIKNEFKDPEVISKSCPCTDADFECDYNFVRSEDRKECVRAGSLVLPEGACKAFGPDDTFKGSSGWRLIPGNDCKRVSGKQRDDPVDTKCVDAIGAPSSGKVSHTQETFSGTHFYNKAYLERTGISAGEDETIIMRTDAGSIFLSHDHGKTWQEILKNEKIMQILPHPYFNDVVYFITSGKTVFYSIDRGDNIRSFEAPYPPNDKRLPVMSFHQKNKDWIIWTGGRDCETADRCHAVASLTRDRGDDWLTLQRYVGRCEFIKEAEQQERSENLIYCEVRERETNDLKDNPLQLVSSDKFFADPPTVHFKNIIDFATMSEFIVVATKDEEHQTLKVDASVDGATFANALFPHGFNVPHQHAYTVLDSSTHSVFLHVTVENEQGFEYGSIIKSNSNGTSYVLSVNAVNRDRQGYVDFEKMAGLEGVAMVNVAANFDTKKKSEGKKLKTMITHNDGAEWDYLSPPAKDSDGKSYCSGSKDQCSLNIHGYTERTDKSNTFSSASAIGLMLGVGNVGQYLTSYGEADTFMTADGGITWKAVKKGTYMWEFGDQGSIIVIVKEKTETKVVYYSLDEGASWLEYQFSDTEVHVDDLTTVPSDNARNFLLWGHVNDKLVTINLDFTGLTDQQCKLDEKDVEGGDYFLWKPKHPKQDDDCLFGHISQYHRKKPTSNCFNGRMIPHLHNIASNCSCTRQDFECDFNYERQIDGSCALVKGLQPSDHSAVCKADENVFEYYDPTGYRRIPLTTCVGGREMDVSVAHPCPGKEDEFQKKRGTSAIAIFFAVIIPIGLAAGAGYWVWTNWNRKFGQIRLGEQASFETEPPYIKYPVIVISAVAAVGAALPLLASSLWRSATNAMGRGSTRRFTTRDSFARGRGDYAVVDEDEGELLGEDSDEEV</sequence>
<feature type="transmembrane region" description="Helical" evidence="17">
    <location>
        <begin position="1357"/>
        <end position="1378"/>
    </location>
</feature>
<proteinExistence type="predicted"/>
<accession>A0A3D8RWN5</accession>
<dbReference type="SUPFAM" id="SSF110296">
    <property type="entry name" value="Oligoxyloglucan reducing end-specific cellobiohydrolase"/>
    <property type="match status" value="2"/>
</dbReference>
<dbReference type="FunFam" id="3.30.60.270:FF:000005">
    <property type="entry name" value="Sortilin"/>
    <property type="match status" value="2"/>
</dbReference>
<evidence type="ECO:0000256" key="1">
    <source>
        <dbReference type="ARBA" id="ARBA00004166"/>
    </source>
</evidence>
<feature type="domain" description="VPS10" evidence="18">
    <location>
        <begin position="50"/>
        <end position="673"/>
    </location>
</feature>
<keyword evidence="4" id="KW-0813">Transport</keyword>
<evidence type="ECO:0000256" key="7">
    <source>
        <dbReference type="ARBA" id="ARBA00022927"/>
    </source>
</evidence>
<organism evidence="19 20">
    <name type="scientific">Coleophoma crateriformis</name>
    <dbReference type="NCBI Taxonomy" id="565419"/>
    <lineage>
        <taxon>Eukaryota</taxon>
        <taxon>Fungi</taxon>
        <taxon>Dikarya</taxon>
        <taxon>Ascomycota</taxon>
        <taxon>Pezizomycotina</taxon>
        <taxon>Leotiomycetes</taxon>
        <taxon>Helotiales</taxon>
        <taxon>Dermateaceae</taxon>
        <taxon>Coleophoma</taxon>
    </lineage>
</organism>
<evidence type="ECO:0000256" key="3">
    <source>
        <dbReference type="ARBA" id="ARBA00015369"/>
    </source>
</evidence>
<dbReference type="Pfam" id="PF15901">
    <property type="entry name" value="Sortilin_C"/>
    <property type="match status" value="2"/>
</dbReference>
<evidence type="ECO:0000256" key="6">
    <source>
        <dbReference type="ARBA" id="ARBA00022737"/>
    </source>
</evidence>
<evidence type="ECO:0000259" key="18">
    <source>
        <dbReference type="SMART" id="SM00602"/>
    </source>
</evidence>
<feature type="domain" description="VPS10" evidence="18">
    <location>
        <begin position="715"/>
        <end position="1346"/>
    </location>
</feature>
<dbReference type="Gene3D" id="2.130.10.10">
    <property type="entry name" value="YVTN repeat-like/Quinoprotein amine dehydrogenase"/>
    <property type="match status" value="2"/>
</dbReference>
<feature type="transmembrane region" description="Helical" evidence="17">
    <location>
        <begin position="1405"/>
        <end position="1428"/>
    </location>
</feature>
<keyword evidence="12" id="KW-0325">Glycoprotein</keyword>
<comment type="subcellular location">
    <subcellularLocation>
        <location evidence="1">Golgi apparatus</location>
        <location evidence="1">trans-Golgi network membrane</location>
        <topology evidence="1">Multi-pass membrane protein</topology>
    </subcellularLocation>
    <subcellularLocation>
        <location evidence="2">Prevacuolar compartment membrane</location>
        <topology evidence="2">Multi-pass membrane protein</topology>
    </subcellularLocation>
</comment>
<dbReference type="SMART" id="SM00602">
    <property type="entry name" value="VPS10"/>
    <property type="match status" value="2"/>
</dbReference>
<keyword evidence="8 17" id="KW-1133">Transmembrane helix</keyword>
<dbReference type="GO" id="GO:0006623">
    <property type="term" value="P:protein targeting to vacuole"/>
    <property type="evidence" value="ECO:0007669"/>
    <property type="project" value="TreeGrafter"/>
</dbReference>
<evidence type="ECO:0000256" key="15">
    <source>
        <dbReference type="ARBA" id="ARBA00031354"/>
    </source>
</evidence>
<comment type="function">
    <text evidence="13">Functions as a sorting receptor in the Golgi compartment required for the intracellular sorting and delivery of soluble vacuolar proteins, like carboxypeptidase Y (CPY) and proteinase A. Executes multiple rounds of sorting by cycling between the late Golgi and a prevacuolar endosome-like compartment.</text>
</comment>